<gene>
    <name evidence="4" type="ORF">OF801_04725</name>
    <name evidence="5" type="ORF">PWF74_05985</name>
    <name evidence="2" type="ORF">QHR29_04125</name>
    <name evidence="3" type="ORF">SAMN05216438_101432</name>
</gene>
<evidence type="ECO:0000313" key="6">
    <source>
        <dbReference type="Proteomes" id="UP000181969"/>
    </source>
</evidence>
<dbReference type="InterPro" id="IPR000683">
    <property type="entry name" value="Gfo/Idh/MocA-like_OxRdtase_N"/>
</dbReference>
<dbReference type="Pfam" id="PF01408">
    <property type="entry name" value="GFO_IDH_MocA"/>
    <property type="match status" value="1"/>
</dbReference>
<dbReference type="PANTHER" id="PTHR43054">
    <property type="match status" value="1"/>
</dbReference>
<evidence type="ECO:0000313" key="3">
    <source>
        <dbReference type="EMBL" id="SFL13033.1"/>
    </source>
</evidence>
<dbReference type="Gene3D" id="3.40.50.720">
    <property type="entry name" value="NAD(P)-binding Rossmann-like Domain"/>
    <property type="match status" value="1"/>
</dbReference>
<evidence type="ECO:0000259" key="1">
    <source>
        <dbReference type="Pfam" id="PF01408"/>
    </source>
</evidence>
<dbReference type="EMBL" id="CP109635">
    <property type="protein sequence ID" value="UYT11401.1"/>
    <property type="molecule type" value="Genomic_DNA"/>
</dbReference>
<proteinExistence type="predicted"/>
<dbReference type="Proteomes" id="UP000181969">
    <property type="component" value="Unassembled WGS sequence"/>
</dbReference>
<reference evidence="2" key="4">
    <citation type="submission" date="2023-04" db="EMBL/GenBank/DDBJ databases">
        <title>Genomic analysis of Lactococcus garvieae isolates.</title>
        <authorList>
            <person name="Zhanghang C."/>
        </authorList>
    </citation>
    <scope>NUCLEOTIDE SEQUENCE</scope>
    <source>
        <strain evidence="2">ZB-1</strain>
    </source>
</reference>
<dbReference type="EMBL" id="FOTJ01000001">
    <property type="protein sequence ID" value="SFL13033.1"/>
    <property type="molecule type" value="Genomic_DNA"/>
</dbReference>
<dbReference type="EMBL" id="CP118627">
    <property type="protein sequence ID" value="WEA14941.1"/>
    <property type="molecule type" value="Genomic_DNA"/>
</dbReference>
<dbReference type="Gene3D" id="3.30.360.10">
    <property type="entry name" value="Dihydrodipicolinate Reductase, domain 2"/>
    <property type="match status" value="1"/>
</dbReference>
<dbReference type="EMBL" id="JARYTV010000002">
    <property type="protein sequence ID" value="MDH7959655.1"/>
    <property type="molecule type" value="Genomic_DNA"/>
</dbReference>
<evidence type="ECO:0000313" key="5">
    <source>
        <dbReference type="EMBL" id="WEA14941.1"/>
    </source>
</evidence>
<dbReference type="SUPFAM" id="SSF55347">
    <property type="entry name" value="Glyceraldehyde-3-phosphate dehydrogenase-like, C-terminal domain"/>
    <property type="match status" value="1"/>
</dbReference>
<reference evidence="3 6" key="1">
    <citation type="submission" date="2016-10" db="EMBL/GenBank/DDBJ databases">
        <authorList>
            <person name="de Groot N.N."/>
        </authorList>
    </citation>
    <scope>NUCLEOTIDE SEQUENCE [LARGE SCALE GENOMIC DNA]</scope>
    <source>
        <strain evidence="3 6">M79</strain>
    </source>
</reference>
<reference evidence="5" key="3">
    <citation type="submission" date="2023-02" db="EMBL/GenBank/DDBJ databases">
        <title>Comparative genomics and fermentation flavor characterization of five lactic acid bacteria reveal flavor biosynthesis metabolic pathways in fermented muskmelon puree.</title>
        <authorList>
            <person name="Yuan L."/>
            <person name="Li M."/>
            <person name="Xu X."/>
            <person name="Lao F."/>
            <person name="Wu J."/>
        </authorList>
    </citation>
    <scope>NUCLEOTIDE SEQUENCE</scope>
    <source>
        <strain evidence="5">Pa-2</strain>
    </source>
</reference>
<dbReference type="Proteomes" id="UP001217324">
    <property type="component" value="Chromosome"/>
</dbReference>
<dbReference type="Proteomes" id="UP001157396">
    <property type="component" value="Unassembled WGS sequence"/>
</dbReference>
<dbReference type="InterPro" id="IPR036291">
    <property type="entry name" value="NAD(P)-bd_dom_sf"/>
</dbReference>
<dbReference type="AlphaFoldDB" id="A0A1I4F6F6"/>
<accession>A0A1I4F6F6</accession>
<sequence length="330" mass="36372">MLKLGIIGTGWISGSFVEAAHLTKKYSLEAVYSRNLESAVSFTEDFDDIELYDDLDDFFKHDLDIIYIASPNAIHFEQAKAAILAGNNIIVEKPAFSNPQELAEIIKLADENDVLFFEAARNIHEQAFETINLFLADKKVVGADFTYSKYSSKMPALLAGKLPNKFNSKFSGGLLADLGVYLLYAAVYWFDKPQSACYDAVLLPSGVDISGIGSLDYGDFKVAVKCAGNLTSYLSSEIYTDQGTLILDGVNAITSAKFIRFDGSKEVIKVTPPKHSLFDEALHFAEIIETISTPAARSLYKDLHQLAQDVSETSYMMRQSAGIVFEADNK</sequence>
<dbReference type="SUPFAM" id="SSF51735">
    <property type="entry name" value="NAD(P)-binding Rossmann-fold domains"/>
    <property type="match status" value="1"/>
</dbReference>
<organism evidence="3 6">
    <name type="scientific">Lactococcus garvieae</name>
    <dbReference type="NCBI Taxonomy" id="1363"/>
    <lineage>
        <taxon>Bacteria</taxon>
        <taxon>Bacillati</taxon>
        <taxon>Bacillota</taxon>
        <taxon>Bacilli</taxon>
        <taxon>Lactobacillales</taxon>
        <taxon>Streptococcaceae</taxon>
        <taxon>Lactococcus</taxon>
    </lineage>
</organism>
<protein>
    <submittedName>
        <fullName evidence="2">Gfo/Idh/MocA family oxidoreductase</fullName>
    </submittedName>
    <submittedName>
        <fullName evidence="3">Predicted dehydrogenase</fullName>
    </submittedName>
</protein>
<dbReference type="GO" id="GO:0000166">
    <property type="term" value="F:nucleotide binding"/>
    <property type="evidence" value="ECO:0007669"/>
    <property type="project" value="InterPro"/>
</dbReference>
<reference evidence="4" key="2">
    <citation type="submission" date="2022-10" db="EMBL/GenBank/DDBJ databases">
        <title>Genome assembly of Lactococcus garvieae isolates from cricket gut.</title>
        <authorList>
            <person name="Luecke A.R."/>
            <person name="Brown A.M.V."/>
            <person name="Wakeman C.A."/>
        </authorList>
    </citation>
    <scope>NUCLEOTIDE SEQUENCE</scope>
    <source>
        <strain evidence="4">Alexii-11_2</strain>
    </source>
</reference>
<dbReference type="PANTHER" id="PTHR43054:SF1">
    <property type="entry name" value="SCYLLO-INOSITOL 2-DEHYDROGENASE (NADP(+)) IOLU"/>
    <property type="match status" value="1"/>
</dbReference>
<evidence type="ECO:0000313" key="2">
    <source>
        <dbReference type="EMBL" id="MDH7959655.1"/>
    </source>
</evidence>
<name>A0A1I4F6F6_9LACT</name>
<dbReference type="RefSeq" id="WP_023890103.1">
    <property type="nucleotide sequence ID" value="NZ_AP026069.1"/>
</dbReference>
<feature type="domain" description="Gfo/Idh/MocA-like oxidoreductase N-terminal" evidence="1">
    <location>
        <begin position="3"/>
        <end position="117"/>
    </location>
</feature>
<dbReference type="Proteomes" id="UP001164042">
    <property type="component" value="Chromosome"/>
</dbReference>
<evidence type="ECO:0000313" key="4">
    <source>
        <dbReference type="EMBL" id="UYT11401.1"/>
    </source>
</evidence>